<proteinExistence type="predicted"/>
<dbReference type="RefSeq" id="WP_229813487.1">
    <property type="nucleotide sequence ID" value="NZ_BMRE01000093.1"/>
</dbReference>
<dbReference type="InterPro" id="IPR011257">
    <property type="entry name" value="DNA_glycosylase"/>
</dbReference>
<comment type="caution">
    <text evidence="3">The sequence shown here is derived from an EMBL/GenBank/DDBJ whole genome shotgun (WGS) entry which is preliminary data.</text>
</comment>
<dbReference type="Proteomes" id="UP000649573">
    <property type="component" value="Unassembled WGS sequence"/>
</dbReference>
<dbReference type="InterPro" id="IPR051912">
    <property type="entry name" value="Alkylbase_DNA_Glycosylase/TA"/>
</dbReference>
<dbReference type="PANTHER" id="PTHR43003">
    <property type="entry name" value="DNA-3-METHYLADENINE GLYCOSYLASE"/>
    <property type="match status" value="1"/>
</dbReference>
<evidence type="ECO:0000256" key="1">
    <source>
        <dbReference type="ARBA" id="ARBA00022763"/>
    </source>
</evidence>
<dbReference type="PANTHER" id="PTHR43003:SF13">
    <property type="entry name" value="DNA-3-METHYLADENINE GLYCOSYLASE 2"/>
    <property type="match status" value="1"/>
</dbReference>
<evidence type="ECO:0000256" key="2">
    <source>
        <dbReference type="ARBA" id="ARBA00023204"/>
    </source>
</evidence>
<keyword evidence="1" id="KW-0227">DNA damage</keyword>
<name>A0ABQ2VIK5_9PSEU</name>
<dbReference type="SUPFAM" id="SSF48150">
    <property type="entry name" value="DNA-glycosylase"/>
    <property type="match status" value="1"/>
</dbReference>
<sequence>MHVDAPAGCETAALEFDVVDPVDLKAPDAIADPLRAGGPVARLRNPDVWDTLGTAIVRQIIRAGIARKQYRAFCEAHGERHETSAGPTWLFPTPDVVLGLPDDAFQQLGMAIKARALRAAAEWVTKYGDEWAALSPEDFVTAVQRTPQIGPWSAHASVADRTNRYDLYPFADLAVRKWAGTLAPSITWPEEPREFGEMWQGMAGAQLSEWTLLTLAWGVRHANGGAAV</sequence>
<accession>A0ABQ2VIK5</accession>
<evidence type="ECO:0008006" key="5">
    <source>
        <dbReference type="Google" id="ProtNLM"/>
    </source>
</evidence>
<reference evidence="4" key="1">
    <citation type="journal article" date="2019" name="Int. J. Syst. Evol. Microbiol.">
        <title>The Global Catalogue of Microorganisms (GCM) 10K type strain sequencing project: providing services to taxonomists for standard genome sequencing and annotation.</title>
        <authorList>
            <consortium name="The Broad Institute Genomics Platform"/>
            <consortium name="The Broad Institute Genome Sequencing Center for Infectious Disease"/>
            <person name="Wu L."/>
            <person name="Ma J."/>
        </authorList>
    </citation>
    <scope>NUCLEOTIDE SEQUENCE [LARGE SCALE GENOMIC DNA]</scope>
    <source>
        <strain evidence="4">JCM 3296</strain>
    </source>
</reference>
<evidence type="ECO:0000313" key="3">
    <source>
        <dbReference type="EMBL" id="GGU84972.1"/>
    </source>
</evidence>
<protein>
    <recommendedName>
        <fullName evidence="5">DNA-3-methyladenine glycosylase II</fullName>
    </recommendedName>
</protein>
<dbReference type="Gene3D" id="1.10.340.30">
    <property type="entry name" value="Hypothetical protein, domain 2"/>
    <property type="match status" value="1"/>
</dbReference>
<organism evidence="3 4">
    <name type="scientific">Lentzea flava</name>
    <dbReference type="NCBI Taxonomy" id="103732"/>
    <lineage>
        <taxon>Bacteria</taxon>
        <taxon>Bacillati</taxon>
        <taxon>Actinomycetota</taxon>
        <taxon>Actinomycetes</taxon>
        <taxon>Pseudonocardiales</taxon>
        <taxon>Pseudonocardiaceae</taxon>
        <taxon>Lentzea</taxon>
    </lineage>
</organism>
<evidence type="ECO:0000313" key="4">
    <source>
        <dbReference type="Proteomes" id="UP000649573"/>
    </source>
</evidence>
<gene>
    <name evidence="3" type="ORF">GCM10010178_89100</name>
</gene>
<keyword evidence="4" id="KW-1185">Reference proteome</keyword>
<dbReference type="EMBL" id="BMRE01000093">
    <property type="protein sequence ID" value="GGU84972.1"/>
    <property type="molecule type" value="Genomic_DNA"/>
</dbReference>
<keyword evidence="2" id="KW-0234">DNA repair</keyword>